<evidence type="ECO:0008006" key="3">
    <source>
        <dbReference type="Google" id="ProtNLM"/>
    </source>
</evidence>
<reference evidence="1" key="1">
    <citation type="journal article" date="2014" name="Int. J. Syst. Evol. Microbiol.">
        <title>Complete genome sequence of Corynebacterium casei LMG S-19264T (=DSM 44701T), isolated from a smear-ripened cheese.</title>
        <authorList>
            <consortium name="US DOE Joint Genome Institute (JGI-PGF)"/>
            <person name="Walter F."/>
            <person name="Albersmeier A."/>
            <person name="Kalinowski J."/>
            <person name="Ruckert C."/>
        </authorList>
    </citation>
    <scope>NUCLEOTIDE SEQUENCE</scope>
    <source>
        <strain evidence="1">CGMCC 1.15367</strain>
    </source>
</reference>
<dbReference type="AlphaFoldDB" id="A0A916ZDW7"/>
<comment type="caution">
    <text evidence="1">The sequence shown here is derived from an EMBL/GenBank/DDBJ whole genome shotgun (WGS) entry which is preliminary data.</text>
</comment>
<protein>
    <recommendedName>
        <fullName evidence="3">Peptidase M15</fullName>
    </recommendedName>
</protein>
<evidence type="ECO:0000313" key="2">
    <source>
        <dbReference type="Proteomes" id="UP000644699"/>
    </source>
</evidence>
<dbReference type="Proteomes" id="UP000644699">
    <property type="component" value="Unassembled WGS sequence"/>
</dbReference>
<name>A0A916ZDW7_9HYPH</name>
<dbReference type="SUPFAM" id="SSF55166">
    <property type="entry name" value="Hedgehog/DD-peptidase"/>
    <property type="match status" value="1"/>
</dbReference>
<reference evidence="1" key="2">
    <citation type="submission" date="2020-09" db="EMBL/GenBank/DDBJ databases">
        <authorList>
            <person name="Sun Q."/>
            <person name="Zhou Y."/>
        </authorList>
    </citation>
    <scope>NUCLEOTIDE SEQUENCE</scope>
    <source>
        <strain evidence="1">CGMCC 1.15367</strain>
    </source>
</reference>
<dbReference type="EMBL" id="BMIQ01000001">
    <property type="protein sequence ID" value="GGD88908.1"/>
    <property type="molecule type" value="Genomic_DNA"/>
</dbReference>
<proteinExistence type="predicted"/>
<evidence type="ECO:0000313" key="1">
    <source>
        <dbReference type="EMBL" id="GGD88908.1"/>
    </source>
</evidence>
<keyword evidence="2" id="KW-1185">Reference proteome</keyword>
<dbReference type="RefSeq" id="WP_188906598.1">
    <property type="nucleotide sequence ID" value="NZ_BMIQ01000001.1"/>
</dbReference>
<gene>
    <name evidence="1" type="ORF">GCM10011390_04600</name>
</gene>
<sequence>MRPSRSVAALAEFGRVRLSKSFFMRDFLFSDIAAIHGLANVPDDPGLAIAAGTRLCEDLLEPLQERFGRIAIRSAFRSAEVNGFGNARQKAGQAGYNCAENHKNFAGHIWDRRDAAGNMGATACIVVPAVWDRFQAEGDWRRLAWWVHDHLPYADMEFFPRYWACNLTWRENRLREGIYSFAKPKGFLTKPGMANFEGGHEAEWRALADQFSGSRQKDGR</sequence>
<organism evidence="1 2">
    <name type="scientific">Aureimonas endophytica</name>
    <dbReference type="NCBI Taxonomy" id="2027858"/>
    <lineage>
        <taxon>Bacteria</taxon>
        <taxon>Pseudomonadati</taxon>
        <taxon>Pseudomonadota</taxon>
        <taxon>Alphaproteobacteria</taxon>
        <taxon>Hyphomicrobiales</taxon>
        <taxon>Aurantimonadaceae</taxon>
        <taxon>Aureimonas</taxon>
    </lineage>
</organism>
<dbReference type="InterPro" id="IPR009045">
    <property type="entry name" value="Zn_M74/Hedgehog-like"/>
</dbReference>
<accession>A0A916ZDW7</accession>